<dbReference type="GeneID" id="25267397"/>
<feature type="compositionally biased region" description="Acidic residues" evidence="5">
    <location>
        <begin position="470"/>
        <end position="502"/>
    </location>
</feature>
<dbReference type="InterPro" id="IPR050755">
    <property type="entry name" value="TRAFAC_YlqF/YawG_RiboMat"/>
</dbReference>
<comment type="caution">
    <text evidence="7">The sequence shown here is derived from an EMBL/GenBank/DDBJ whole genome shotgun (WGS) entry which is preliminary data.</text>
</comment>
<sequence length="552" mass="60454">MVKVKKRASKRTSVKQREKVKKRVNEHHRKSRKEAKKSTQWKSRVKKDPGIPNSYPYKEQLLEEIQQKRQAAEEAKLAAREAAKEGRSREEDGTADDEEDKGENSTDAAEALAQHASSTSSKQPQVKEYAGSIQELIDDSRCVGILVAVDARDPFSWTLPWLQTRASQSNKPIAYVLTRCDLVPLEIVSQWAQAIRQDTSAPVFSVCTAKGHEAGLEGLFKQISTWHGEAAAETQATVVVCGLENAGRTSLATALHNYQSPTNVNILDSPSLIASEEAIEPSSSAARVLIRNKGSLQRIKEPMPLIYAFLNKIENPSDLQLVYSIPAFPVPSSSDSSHAEAAAESFLVGLARARGRLKKRDLPDSHGAARILLRDWSAGDLKYYSKPPPLLSSGASASSNSKGKAKAAETGIELAKALDGKCLPRKEWRLKWAAKEIRLKYHALDDGTGKNELIFSARKSRVSFVSSADGLDDEDGSDDDQSDSGDTEGQQIEEEACSQEDSEVVKQVEDQTSSANPNRSAKRKGVLAGSEQAPKKAKAQIGQKYQFSDHFC</sequence>
<evidence type="ECO:0000256" key="5">
    <source>
        <dbReference type="SAM" id="MobiDB-lite"/>
    </source>
</evidence>
<evidence type="ECO:0000256" key="4">
    <source>
        <dbReference type="ARBA" id="ARBA00023242"/>
    </source>
</evidence>
<keyword evidence="4" id="KW-0539">Nucleus</keyword>
<keyword evidence="2" id="KW-0547">Nucleotide-binding</keyword>
<feature type="compositionally biased region" description="Polar residues" evidence="5">
    <location>
        <begin position="115"/>
        <end position="124"/>
    </location>
</feature>
<evidence type="ECO:0000256" key="2">
    <source>
        <dbReference type="ARBA" id="ARBA00022741"/>
    </source>
</evidence>
<feature type="compositionally biased region" description="Basic residues" evidence="5">
    <location>
        <begin position="1"/>
        <end position="35"/>
    </location>
</feature>
<evidence type="ECO:0000256" key="1">
    <source>
        <dbReference type="ARBA" id="ARBA00004123"/>
    </source>
</evidence>
<dbReference type="HOGENOM" id="CLU_493623_0_0_1"/>
<dbReference type="InterPro" id="IPR027417">
    <property type="entry name" value="P-loop_NTPase"/>
</dbReference>
<dbReference type="Proteomes" id="UP000027361">
    <property type="component" value="Unassembled WGS sequence"/>
</dbReference>
<dbReference type="PANTHER" id="PTHR11089">
    <property type="entry name" value="GTP-BINDING PROTEIN-RELATED"/>
    <property type="match status" value="1"/>
</dbReference>
<dbReference type="OrthoDB" id="10266128at2759"/>
<comment type="subcellular location">
    <subcellularLocation>
        <location evidence="1">Nucleus</location>
    </subcellularLocation>
</comment>
<dbReference type="RefSeq" id="XP_013240484.1">
    <property type="nucleotide sequence ID" value="XM_013385030.1"/>
</dbReference>
<keyword evidence="8" id="KW-1185">Reference proteome</keyword>
<dbReference type="STRING" id="1037660.A0A066VGC6"/>
<dbReference type="PANTHER" id="PTHR11089:SF30">
    <property type="entry name" value="GUANINE NUCLEOTIDE-BINDING PROTEIN-LIKE 3 HOMOLOG"/>
    <property type="match status" value="1"/>
</dbReference>
<organism evidence="7 8">
    <name type="scientific">Tilletiaria anomala (strain ATCC 24038 / CBS 436.72 / UBC 951)</name>
    <dbReference type="NCBI Taxonomy" id="1037660"/>
    <lineage>
        <taxon>Eukaryota</taxon>
        <taxon>Fungi</taxon>
        <taxon>Dikarya</taxon>
        <taxon>Basidiomycota</taxon>
        <taxon>Ustilaginomycotina</taxon>
        <taxon>Exobasidiomycetes</taxon>
        <taxon>Georgefischeriales</taxon>
        <taxon>Tilletiariaceae</taxon>
        <taxon>Tilletiaria</taxon>
    </lineage>
</organism>
<dbReference type="GO" id="GO:0005525">
    <property type="term" value="F:GTP binding"/>
    <property type="evidence" value="ECO:0007669"/>
    <property type="project" value="UniProtKB-KW"/>
</dbReference>
<proteinExistence type="predicted"/>
<feature type="compositionally biased region" description="Polar residues" evidence="5">
    <location>
        <begin position="510"/>
        <end position="519"/>
    </location>
</feature>
<dbReference type="OMA" id="FKLDGLW"/>
<evidence type="ECO:0000313" key="8">
    <source>
        <dbReference type="Proteomes" id="UP000027361"/>
    </source>
</evidence>
<evidence type="ECO:0000313" key="7">
    <source>
        <dbReference type="EMBL" id="KDN37804.1"/>
    </source>
</evidence>
<keyword evidence="3" id="KW-0342">GTP-binding</keyword>
<dbReference type="Gene3D" id="3.40.50.300">
    <property type="entry name" value="P-loop containing nucleotide triphosphate hydrolases"/>
    <property type="match status" value="1"/>
</dbReference>
<dbReference type="InterPro" id="IPR014813">
    <property type="entry name" value="Gnl3_N_dom"/>
</dbReference>
<feature type="compositionally biased region" description="Basic and acidic residues" evidence="5">
    <location>
        <begin position="65"/>
        <end position="92"/>
    </location>
</feature>
<dbReference type="Pfam" id="PF08701">
    <property type="entry name" value="GN3L_Grn1"/>
    <property type="match status" value="1"/>
</dbReference>
<dbReference type="SUPFAM" id="SSF52540">
    <property type="entry name" value="P-loop containing nucleoside triphosphate hydrolases"/>
    <property type="match status" value="1"/>
</dbReference>
<reference evidence="7 8" key="1">
    <citation type="submission" date="2014-05" db="EMBL/GenBank/DDBJ databases">
        <title>Draft genome sequence of a rare smut relative, Tilletiaria anomala UBC 951.</title>
        <authorList>
            <consortium name="DOE Joint Genome Institute"/>
            <person name="Toome M."/>
            <person name="Kuo A."/>
            <person name="Henrissat B."/>
            <person name="Lipzen A."/>
            <person name="Tritt A."/>
            <person name="Yoshinaga Y."/>
            <person name="Zane M."/>
            <person name="Barry K."/>
            <person name="Grigoriev I.V."/>
            <person name="Spatafora J.W."/>
            <person name="Aimea M.C."/>
        </authorList>
    </citation>
    <scope>NUCLEOTIDE SEQUENCE [LARGE SCALE GENOMIC DNA]</scope>
    <source>
        <strain evidence="7 8">UBC 951</strain>
    </source>
</reference>
<protein>
    <recommendedName>
        <fullName evidence="6">Guanine nucleotide-binding protein-like 3 N-terminal domain-containing protein</fullName>
    </recommendedName>
</protein>
<dbReference type="EMBL" id="JMSN01000130">
    <property type="protein sequence ID" value="KDN37804.1"/>
    <property type="molecule type" value="Genomic_DNA"/>
</dbReference>
<dbReference type="AlphaFoldDB" id="A0A066VGC6"/>
<evidence type="ECO:0000259" key="6">
    <source>
        <dbReference type="Pfam" id="PF08701"/>
    </source>
</evidence>
<evidence type="ECO:0000256" key="3">
    <source>
        <dbReference type="ARBA" id="ARBA00023134"/>
    </source>
</evidence>
<accession>A0A066VGC6</accession>
<feature type="region of interest" description="Disordered" evidence="5">
    <location>
        <begin position="466"/>
        <end position="552"/>
    </location>
</feature>
<dbReference type="InParanoid" id="A0A066VGC6"/>
<feature type="region of interest" description="Disordered" evidence="5">
    <location>
        <begin position="1"/>
        <end position="126"/>
    </location>
</feature>
<gene>
    <name evidence="7" type="ORF">K437DRAFT_34999</name>
</gene>
<name>A0A066VGC6_TILAU</name>
<feature type="domain" description="Guanine nucleotide-binding protein-like 3 N-terminal" evidence="6">
    <location>
        <begin position="14"/>
        <end position="88"/>
    </location>
</feature>
<dbReference type="GO" id="GO:0005730">
    <property type="term" value="C:nucleolus"/>
    <property type="evidence" value="ECO:0007669"/>
    <property type="project" value="TreeGrafter"/>
</dbReference>